<dbReference type="AlphaFoldDB" id="A0AAP6ZSW5"/>
<organism evidence="1 2">
    <name type="scientific">Vibrio coralliilyticus</name>
    <dbReference type="NCBI Taxonomy" id="190893"/>
    <lineage>
        <taxon>Bacteria</taxon>
        <taxon>Pseudomonadati</taxon>
        <taxon>Pseudomonadota</taxon>
        <taxon>Gammaproteobacteria</taxon>
        <taxon>Vibrionales</taxon>
        <taxon>Vibrionaceae</taxon>
        <taxon>Vibrio</taxon>
    </lineage>
</organism>
<reference evidence="1 2" key="1">
    <citation type="submission" date="2019-09" db="EMBL/GenBank/DDBJ databases">
        <title>Draft genome sequencing and comparative genomics of hatchery-associated Vibrios.</title>
        <authorList>
            <person name="Kehlet-Delgado H."/>
            <person name="Mueller R.S."/>
        </authorList>
    </citation>
    <scope>NUCLEOTIDE SEQUENCE [LARGE SCALE GENOMIC DNA]</scope>
    <source>
        <strain evidence="1 2">09-121-3</strain>
    </source>
</reference>
<name>A0AAP6ZSW5_9VIBR</name>
<gene>
    <name evidence="1" type="ORF">F0238_21650</name>
</gene>
<dbReference type="RefSeq" id="WP_171353833.1">
    <property type="nucleotide sequence ID" value="NZ_VTXP01000015.1"/>
</dbReference>
<evidence type="ECO:0000313" key="1">
    <source>
        <dbReference type="EMBL" id="NOJ25335.1"/>
    </source>
</evidence>
<sequence length="117" mass="13699">MLYQLYFECRSPYRYVAYFRARKPNELSDSYFSVEIAVAQREWGTPLSTGVIYSFEVCKIERPEIMKFYSLKARGYFETGENFVSTIGQLLVEFGVLQEGVPFQIKFMNYSFIGMNA</sequence>
<evidence type="ECO:0000313" key="2">
    <source>
        <dbReference type="Proteomes" id="UP000576645"/>
    </source>
</evidence>
<proteinExistence type="predicted"/>
<accession>A0AAP6ZSW5</accession>
<dbReference type="EMBL" id="VTXP01000015">
    <property type="protein sequence ID" value="NOJ25335.1"/>
    <property type="molecule type" value="Genomic_DNA"/>
</dbReference>
<dbReference type="Proteomes" id="UP000576645">
    <property type="component" value="Unassembled WGS sequence"/>
</dbReference>
<comment type="caution">
    <text evidence="1">The sequence shown here is derived from an EMBL/GenBank/DDBJ whole genome shotgun (WGS) entry which is preliminary data.</text>
</comment>
<protein>
    <submittedName>
        <fullName evidence="1">Uncharacterized protein</fullName>
    </submittedName>
</protein>